<dbReference type="InterPro" id="IPR036390">
    <property type="entry name" value="WH_DNA-bd_sf"/>
</dbReference>
<dbReference type="RefSeq" id="WP_273597176.1">
    <property type="nucleotide sequence ID" value="NZ_JAQQXS010000010.1"/>
</dbReference>
<reference evidence="5 6" key="1">
    <citation type="submission" date="2022-10" db="EMBL/GenBank/DDBJ databases">
        <title>paucibacter sp. hw8 Genome sequencing.</title>
        <authorList>
            <person name="Park S."/>
        </authorList>
    </citation>
    <scope>NUCLEOTIDE SEQUENCE [LARGE SCALE GENOMIC DNA]</scope>
    <source>
        <strain evidence="6">hw8</strain>
    </source>
</reference>
<dbReference type="SMART" id="SM00347">
    <property type="entry name" value="HTH_MARR"/>
    <property type="match status" value="1"/>
</dbReference>
<dbReference type="EMBL" id="JAQQXS010000010">
    <property type="protein sequence ID" value="MDC8786062.1"/>
    <property type="molecule type" value="Genomic_DNA"/>
</dbReference>
<dbReference type="InterPro" id="IPR000835">
    <property type="entry name" value="HTH_MarR-typ"/>
</dbReference>
<sequence>MATARRKPRVEAATEAAITTSAAASPVVNVERVASPDLESRLRGEDHQALRLWLRLLSCTTRIEGVIRRRLHQEFSTTLPRFDLMAQLERHPQGLSMRELSQRLMVTGGNITGLTDQLEAEGLVLRTAHPTDRRSYSVKLTSLGRRTFKRMAGTHEQWVLELLAGWSPEQQAQVQGLLAGLKTHLTAFDPGAAAPARHSKENR</sequence>
<dbReference type="InterPro" id="IPR036388">
    <property type="entry name" value="WH-like_DNA-bd_sf"/>
</dbReference>
<evidence type="ECO:0000313" key="5">
    <source>
        <dbReference type="EMBL" id="MDC8786062.1"/>
    </source>
</evidence>
<gene>
    <name evidence="5" type="ORF">PRZ01_12760</name>
</gene>
<dbReference type="PROSITE" id="PS50995">
    <property type="entry name" value="HTH_MARR_2"/>
    <property type="match status" value="1"/>
</dbReference>
<evidence type="ECO:0000256" key="1">
    <source>
        <dbReference type="ARBA" id="ARBA00023015"/>
    </source>
</evidence>
<accession>A0ABT5KSZ8</accession>
<dbReference type="Pfam" id="PF01047">
    <property type="entry name" value="MarR"/>
    <property type="match status" value="1"/>
</dbReference>
<keyword evidence="6" id="KW-1185">Reference proteome</keyword>
<dbReference type="InterPro" id="IPR039422">
    <property type="entry name" value="MarR/SlyA-like"/>
</dbReference>
<evidence type="ECO:0000313" key="6">
    <source>
        <dbReference type="Proteomes" id="UP001219862"/>
    </source>
</evidence>
<dbReference type="PRINTS" id="PR00598">
    <property type="entry name" value="HTHMARR"/>
</dbReference>
<dbReference type="InterPro" id="IPR023187">
    <property type="entry name" value="Tscrpt_reg_MarR-type_CS"/>
</dbReference>
<keyword evidence="2" id="KW-0238">DNA-binding</keyword>
<dbReference type="PANTHER" id="PTHR33164:SF43">
    <property type="entry name" value="HTH-TYPE TRANSCRIPTIONAL REPRESSOR YETL"/>
    <property type="match status" value="1"/>
</dbReference>
<feature type="domain" description="HTH marR-type" evidence="4">
    <location>
        <begin position="49"/>
        <end position="183"/>
    </location>
</feature>
<name>A0ABT5KSZ8_9BURK</name>
<dbReference type="Proteomes" id="UP001219862">
    <property type="component" value="Unassembled WGS sequence"/>
</dbReference>
<proteinExistence type="predicted"/>
<evidence type="ECO:0000259" key="4">
    <source>
        <dbReference type="PROSITE" id="PS50995"/>
    </source>
</evidence>
<protein>
    <submittedName>
        <fullName evidence="5">MarR family transcriptional regulator</fullName>
    </submittedName>
</protein>
<keyword evidence="1" id="KW-0805">Transcription regulation</keyword>
<dbReference type="PANTHER" id="PTHR33164">
    <property type="entry name" value="TRANSCRIPTIONAL REGULATOR, MARR FAMILY"/>
    <property type="match status" value="1"/>
</dbReference>
<keyword evidence="3" id="KW-0804">Transcription</keyword>
<dbReference type="PROSITE" id="PS01117">
    <property type="entry name" value="HTH_MARR_1"/>
    <property type="match status" value="1"/>
</dbReference>
<evidence type="ECO:0000256" key="2">
    <source>
        <dbReference type="ARBA" id="ARBA00023125"/>
    </source>
</evidence>
<comment type="caution">
    <text evidence="5">The sequence shown here is derived from an EMBL/GenBank/DDBJ whole genome shotgun (WGS) entry which is preliminary data.</text>
</comment>
<organism evidence="5 6">
    <name type="scientific">Roseateles koreensis</name>
    <dbReference type="NCBI Taxonomy" id="2987526"/>
    <lineage>
        <taxon>Bacteria</taxon>
        <taxon>Pseudomonadati</taxon>
        <taxon>Pseudomonadota</taxon>
        <taxon>Betaproteobacteria</taxon>
        <taxon>Burkholderiales</taxon>
        <taxon>Sphaerotilaceae</taxon>
        <taxon>Roseateles</taxon>
    </lineage>
</organism>
<dbReference type="Gene3D" id="1.10.10.10">
    <property type="entry name" value="Winged helix-like DNA-binding domain superfamily/Winged helix DNA-binding domain"/>
    <property type="match status" value="1"/>
</dbReference>
<evidence type="ECO:0000256" key="3">
    <source>
        <dbReference type="ARBA" id="ARBA00023163"/>
    </source>
</evidence>
<dbReference type="SUPFAM" id="SSF46785">
    <property type="entry name" value="Winged helix' DNA-binding domain"/>
    <property type="match status" value="1"/>
</dbReference>